<sequence>MSSSLKGKTIGPLTQEKVFGRSPCQTSEDKSSLLYMIPIRDMKPIPGRTAIAIPYSYEELRPAFNRCYDIDKWPRANSTFETFAMMIFSKNIGKIREIKPSQMIAE</sequence>
<proteinExistence type="predicted"/>
<accession>A0ABD1XN54</accession>
<name>A0ABD1XN54_9MARC</name>
<evidence type="ECO:0000313" key="2">
    <source>
        <dbReference type="Proteomes" id="UP001605036"/>
    </source>
</evidence>
<reference evidence="1 2" key="1">
    <citation type="submission" date="2024-09" db="EMBL/GenBank/DDBJ databases">
        <title>Chromosome-scale assembly of Riccia fluitans.</title>
        <authorList>
            <person name="Paukszto L."/>
            <person name="Sawicki J."/>
            <person name="Karawczyk K."/>
            <person name="Piernik-Szablinska J."/>
            <person name="Szczecinska M."/>
            <person name="Mazdziarz M."/>
        </authorList>
    </citation>
    <scope>NUCLEOTIDE SEQUENCE [LARGE SCALE GENOMIC DNA]</scope>
    <source>
        <strain evidence="1">Rf_01</strain>
        <tissue evidence="1">Aerial parts of the thallus</tissue>
    </source>
</reference>
<organism evidence="1 2">
    <name type="scientific">Riccia fluitans</name>
    <dbReference type="NCBI Taxonomy" id="41844"/>
    <lineage>
        <taxon>Eukaryota</taxon>
        <taxon>Viridiplantae</taxon>
        <taxon>Streptophyta</taxon>
        <taxon>Embryophyta</taxon>
        <taxon>Marchantiophyta</taxon>
        <taxon>Marchantiopsida</taxon>
        <taxon>Marchantiidae</taxon>
        <taxon>Marchantiales</taxon>
        <taxon>Ricciaceae</taxon>
        <taxon>Riccia</taxon>
    </lineage>
</organism>
<evidence type="ECO:0000313" key="1">
    <source>
        <dbReference type="EMBL" id="KAL2610387.1"/>
    </source>
</evidence>
<dbReference type="EMBL" id="JBHFFA010000008">
    <property type="protein sequence ID" value="KAL2610387.1"/>
    <property type="molecule type" value="Genomic_DNA"/>
</dbReference>
<dbReference type="Proteomes" id="UP001605036">
    <property type="component" value="Unassembled WGS sequence"/>
</dbReference>
<dbReference type="AlphaFoldDB" id="A0ABD1XN54"/>
<protein>
    <submittedName>
        <fullName evidence="1">Uncharacterized protein</fullName>
    </submittedName>
</protein>
<keyword evidence="2" id="KW-1185">Reference proteome</keyword>
<gene>
    <name evidence="1" type="ORF">R1flu_028960</name>
</gene>
<comment type="caution">
    <text evidence="1">The sequence shown here is derived from an EMBL/GenBank/DDBJ whole genome shotgun (WGS) entry which is preliminary data.</text>
</comment>